<evidence type="ECO:0000313" key="2">
    <source>
        <dbReference type="Proteomes" id="UP000009223"/>
    </source>
</evidence>
<dbReference type="EMBL" id="CP001843">
    <property type="protein sequence ID" value="AEF85837.1"/>
    <property type="molecule type" value="Genomic_DNA"/>
</dbReference>
<protein>
    <submittedName>
        <fullName evidence="1">Uncharacterized protein</fullName>
    </submittedName>
</protein>
<reference evidence="1 2" key="2">
    <citation type="journal article" date="2011" name="ISME J.">
        <title>RNA-seq reveals cooperative metabolic interactions between two termite-gut spirochete species in co-culture.</title>
        <authorList>
            <person name="Rosenthal A.Z."/>
            <person name="Matson E.G."/>
            <person name="Eldar A."/>
            <person name="Leadbetter J.R."/>
        </authorList>
    </citation>
    <scope>NUCLEOTIDE SEQUENCE [LARGE SCALE GENOMIC DNA]</scope>
    <source>
        <strain evidence="2">ATCC BAA-887 / DSM 12427 / ZAS-2</strain>
    </source>
</reference>
<accession>F5YQ64</accession>
<dbReference type="Proteomes" id="UP000009223">
    <property type="component" value="Chromosome"/>
</dbReference>
<proteinExistence type="predicted"/>
<name>F5YQ64_TREPZ</name>
<gene>
    <name evidence="1" type="ordered locus">TREPR_1433</name>
</gene>
<sequence>MIVDGLTYLLDYDSLQVVTGGLPSKIMTQFWLDLNEYSAGLWSVWEYVYGTIQTKGANAEVYIIFAMCDDKYSNEIWYMASKGIAKPK</sequence>
<keyword evidence="2" id="KW-1185">Reference proteome</keyword>
<dbReference type="KEGG" id="tpi:TREPR_1433"/>
<evidence type="ECO:0000313" key="1">
    <source>
        <dbReference type="EMBL" id="AEF85837.1"/>
    </source>
</evidence>
<dbReference type="AlphaFoldDB" id="F5YQ64"/>
<dbReference type="HOGENOM" id="CLU_2468133_0_0_12"/>
<reference evidence="2" key="1">
    <citation type="submission" date="2009-12" db="EMBL/GenBank/DDBJ databases">
        <title>Complete sequence of Treponema primitia strain ZAS-2.</title>
        <authorList>
            <person name="Tetu S.G."/>
            <person name="Matson E."/>
            <person name="Ren Q."/>
            <person name="Seshadri R."/>
            <person name="Elbourne L."/>
            <person name="Hassan K.A."/>
            <person name="Durkin A."/>
            <person name="Radune D."/>
            <person name="Mohamoud Y."/>
            <person name="Shay R."/>
            <person name="Jin S."/>
            <person name="Zhang X."/>
            <person name="Lucey K."/>
            <person name="Ballor N.R."/>
            <person name="Ottesen E."/>
            <person name="Rosenthal R."/>
            <person name="Allen A."/>
            <person name="Leadbetter J.R."/>
            <person name="Paulsen I.T."/>
        </authorList>
    </citation>
    <scope>NUCLEOTIDE SEQUENCE [LARGE SCALE GENOMIC DNA]</scope>
    <source>
        <strain evidence="2">ATCC BAA-887 / DSM 12427 / ZAS-2</strain>
    </source>
</reference>
<organism evidence="1 2">
    <name type="scientific">Treponema primitia (strain ATCC BAA-887 / DSM 12427 / ZAS-2)</name>
    <dbReference type="NCBI Taxonomy" id="545694"/>
    <lineage>
        <taxon>Bacteria</taxon>
        <taxon>Pseudomonadati</taxon>
        <taxon>Spirochaetota</taxon>
        <taxon>Spirochaetia</taxon>
        <taxon>Spirochaetales</taxon>
        <taxon>Treponemataceae</taxon>
        <taxon>Treponema</taxon>
    </lineage>
</organism>